<organism evidence="2 3">
    <name type="scientific">Cannabis sativa</name>
    <name type="common">Hemp</name>
    <name type="synonym">Marijuana</name>
    <dbReference type="NCBI Taxonomy" id="3483"/>
    <lineage>
        <taxon>Eukaryota</taxon>
        <taxon>Viridiplantae</taxon>
        <taxon>Streptophyta</taxon>
        <taxon>Embryophyta</taxon>
        <taxon>Tracheophyta</taxon>
        <taxon>Spermatophyta</taxon>
        <taxon>Magnoliopsida</taxon>
        <taxon>eudicotyledons</taxon>
        <taxon>Gunneridae</taxon>
        <taxon>Pentapetalae</taxon>
        <taxon>rosids</taxon>
        <taxon>fabids</taxon>
        <taxon>Rosales</taxon>
        <taxon>Cannabaceae</taxon>
        <taxon>Cannabis</taxon>
    </lineage>
</organism>
<sequence>MVSFQIWVLFSRIFTSEVSSQVKVRLLWWRLGISRALRFDLLQFCSKLLQFLGVSPMRLNRSIRLFVSPAFESTDCV</sequence>
<keyword evidence="1" id="KW-0732">Signal</keyword>
<dbReference type="Proteomes" id="UP000596661">
    <property type="component" value="Chromosome 1"/>
</dbReference>
<evidence type="ECO:0000313" key="2">
    <source>
        <dbReference type="EnsemblPlants" id="cds.novel_model_1570_5bd9a17a"/>
    </source>
</evidence>
<feature type="chain" id="PRO_5044663225" description="Secreted protein" evidence="1">
    <location>
        <begin position="21"/>
        <end position="77"/>
    </location>
</feature>
<evidence type="ECO:0000313" key="3">
    <source>
        <dbReference type="Proteomes" id="UP000596661"/>
    </source>
</evidence>
<evidence type="ECO:0008006" key="4">
    <source>
        <dbReference type="Google" id="ProtNLM"/>
    </source>
</evidence>
<dbReference type="EMBL" id="UZAU01000041">
    <property type="status" value="NOT_ANNOTATED_CDS"/>
    <property type="molecule type" value="Genomic_DNA"/>
</dbReference>
<keyword evidence="3" id="KW-1185">Reference proteome</keyword>
<dbReference type="EnsemblPlants" id="novel_model_3886_5bd9a17a">
    <property type="protein sequence ID" value="cds.novel_model_3886_5bd9a17a"/>
    <property type="gene ID" value="novel_gene_2086_5bd9a17a"/>
</dbReference>
<name>A0A803QUK6_CANSA</name>
<dbReference type="Proteomes" id="UP000596661">
    <property type="component" value="Chromosome 3"/>
</dbReference>
<feature type="signal peptide" evidence="1">
    <location>
        <begin position="1"/>
        <end position="20"/>
    </location>
</feature>
<dbReference type="Gramene" id="novel_model_1570_5bd9a17a">
    <property type="protein sequence ID" value="cds.novel_model_1570_5bd9a17a"/>
    <property type="gene ID" value="novel_gene_874_5bd9a17a"/>
</dbReference>
<dbReference type="EnsemblPlants" id="novel_model_1570_5bd9a17a">
    <property type="protein sequence ID" value="cds.novel_model_1570_5bd9a17a"/>
    <property type="gene ID" value="novel_gene_874_5bd9a17a"/>
</dbReference>
<dbReference type="EMBL" id="UZAU01000346">
    <property type="status" value="NOT_ANNOTATED_CDS"/>
    <property type="molecule type" value="Genomic_DNA"/>
</dbReference>
<dbReference type="Gramene" id="novel_model_3886_5bd9a17a">
    <property type="protein sequence ID" value="cds.novel_model_3886_5bd9a17a"/>
    <property type="gene ID" value="novel_gene_2086_5bd9a17a"/>
</dbReference>
<accession>A0A803R198</accession>
<evidence type="ECO:0000256" key="1">
    <source>
        <dbReference type="SAM" id="SignalP"/>
    </source>
</evidence>
<reference evidence="2 3" key="1">
    <citation type="submission" date="2018-11" db="EMBL/GenBank/DDBJ databases">
        <authorList>
            <person name="Grassa J C."/>
        </authorList>
    </citation>
    <scope>NUCLEOTIDE SEQUENCE [LARGE SCALE GENOMIC DNA]</scope>
</reference>
<dbReference type="AlphaFoldDB" id="A0A803QUK6"/>
<proteinExistence type="predicted"/>
<reference evidence="2" key="2">
    <citation type="submission" date="2021-03" db="UniProtKB">
        <authorList>
            <consortium name="EnsemblPlants"/>
        </authorList>
    </citation>
    <scope>IDENTIFICATION</scope>
</reference>
<protein>
    <recommendedName>
        <fullName evidence="4">Secreted protein</fullName>
    </recommendedName>
</protein>
<accession>A0A803QUK6</accession>